<dbReference type="UniPathway" id="UPA00196"/>
<keyword evidence="6 9" id="KW-1133">Transmembrane helix</keyword>
<feature type="compositionally biased region" description="Polar residues" evidence="8">
    <location>
        <begin position="1"/>
        <end position="10"/>
    </location>
</feature>
<keyword evidence="7 9" id="KW-0472">Membrane</keyword>
<evidence type="ECO:0000256" key="4">
    <source>
        <dbReference type="ARBA" id="ARBA00022692"/>
    </source>
</evidence>
<dbReference type="Pfam" id="PF06699">
    <property type="entry name" value="PIG-F"/>
    <property type="match status" value="1"/>
</dbReference>
<feature type="transmembrane region" description="Helical" evidence="9">
    <location>
        <begin position="132"/>
        <end position="155"/>
    </location>
</feature>
<evidence type="ECO:0000256" key="6">
    <source>
        <dbReference type="ARBA" id="ARBA00022989"/>
    </source>
</evidence>
<evidence type="ECO:0000313" key="10">
    <source>
        <dbReference type="EMBL" id="SLM35124.1"/>
    </source>
</evidence>
<feature type="transmembrane region" description="Helical" evidence="9">
    <location>
        <begin position="161"/>
        <end position="182"/>
    </location>
</feature>
<dbReference type="EMBL" id="FWEW01000555">
    <property type="protein sequence ID" value="SLM35124.1"/>
    <property type="molecule type" value="Genomic_DNA"/>
</dbReference>
<sequence>MASPSTSTSFPALPLPRTQTPTTPPISLLPTPLAQTYTHIHPILLLLLSYLLFPRLVALPISTLATTLPLLALLQSAYAIICLPVASKSAATQKPPATQKPSKPVGSVRKRPAPSKGNTALRDLRIKLVPTLLSHLLTLLLGLPSLLALLILFGAPLTTHLPHTTLLAAHMSLLSLFPLFYVHGVDRRVWTEVTSAWLAFDEVWGATVGCVLGAWLGAVPIPLDWDREWQKWPITILTGAYLGHVVGKIVGGYLLRGKRISFD</sequence>
<feature type="transmembrane region" description="Helical" evidence="9">
    <location>
        <begin position="203"/>
        <end position="222"/>
    </location>
</feature>
<evidence type="ECO:0000256" key="1">
    <source>
        <dbReference type="ARBA" id="ARBA00004477"/>
    </source>
</evidence>
<feature type="region of interest" description="Disordered" evidence="8">
    <location>
        <begin position="1"/>
        <end position="24"/>
    </location>
</feature>
<reference evidence="11" key="1">
    <citation type="submission" date="2017-03" db="EMBL/GenBank/DDBJ databases">
        <authorList>
            <person name="Sharma R."/>
            <person name="Thines M."/>
        </authorList>
    </citation>
    <scope>NUCLEOTIDE SEQUENCE [LARGE SCALE GENOMIC DNA]</scope>
</reference>
<evidence type="ECO:0000256" key="2">
    <source>
        <dbReference type="ARBA" id="ARBA00004687"/>
    </source>
</evidence>
<name>A0A1W5CW64_9LECA</name>
<evidence type="ECO:0000313" key="11">
    <source>
        <dbReference type="Proteomes" id="UP000192927"/>
    </source>
</evidence>
<feature type="region of interest" description="Disordered" evidence="8">
    <location>
        <begin position="92"/>
        <end position="117"/>
    </location>
</feature>
<feature type="compositionally biased region" description="Low complexity" evidence="8">
    <location>
        <begin position="11"/>
        <end position="24"/>
    </location>
</feature>
<dbReference type="AlphaFoldDB" id="A0A1W5CW64"/>
<dbReference type="GO" id="GO:0006506">
    <property type="term" value="P:GPI anchor biosynthetic process"/>
    <property type="evidence" value="ECO:0007669"/>
    <property type="project" value="UniProtKB-UniPathway"/>
</dbReference>
<keyword evidence="11" id="KW-1185">Reference proteome</keyword>
<evidence type="ECO:0000256" key="8">
    <source>
        <dbReference type="SAM" id="MobiDB-lite"/>
    </source>
</evidence>
<evidence type="ECO:0000256" key="5">
    <source>
        <dbReference type="ARBA" id="ARBA00022824"/>
    </source>
</evidence>
<comment type="pathway">
    <text evidence="2">Glycolipid biosynthesis; glycosylphosphatidylinositol-anchor biosynthesis.</text>
</comment>
<comment type="subcellular location">
    <subcellularLocation>
        <location evidence="1">Endoplasmic reticulum membrane</location>
        <topology evidence="1">Multi-pass membrane protein</topology>
    </subcellularLocation>
</comment>
<evidence type="ECO:0000256" key="7">
    <source>
        <dbReference type="ARBA" id="ARBA00023136"/>
    </source>
</evidence>
<proteinExistence type="predicted"/>
<accession>A0A1W5CW64</accession>
<protein>
    <submittedName>
        <fullName evidence="10">GPI biosynthesis protein Pig-F</fullName>
    </submittedName>
</protein>
<feature type="transmembrane region" description="Helical" evidence="9">
    <location>
        <begin position="234"/>
        <end position="255"/>
    </location>
</feature>
<feature type="compositionally biased region" description="Polar residues" evidence="8">
    <location>
        <begin position="92"/>
        <end position="101"/>
    </location>
</feature>
<keyword evidence="4 9" id="KW-0812">Transmembrane</keyword>
<feature type="transmembrane region" description="Helical" evidence="9">
    <location>
        <begin position="43"/>
        <end position="61"/>
    </location>
</feature>
<dbReference type="Proteomes" id="UP000192927">
    <property type="component" value="Unassembled WGS sequence"/>
</dbReference>
<keyword evidence="3" id="KW-0337">GPI-anchor biosynthesis</keyword>
<dbReference type="InterPro" id="IPR009580">
    <property type="entry name" value="GPI_biosynthesis_protein_Pig-F"/>
</dbReference>
<evidence type="ECO:0000256" key="9">
    <source>
        <dbReference type="SAM" id="Phobius"/>
    </source>
</evidence>
<keyword evidence="5" id="KW-0256">Endoplasmic reticulum</keyword>
<dbReference type="GO" id="GO:0005789">
    <property type="term" value="C:endoplasmic reticulum membrane"/>
    <property type="evidence" value="ECO:0007669"/>
    <property type="project" value="UniProtKB-SubCell"/>
</dbReference>
<organism evidence="10 11">
    <name type="scientific">Lasallia pustulata</name>
    <dbReference type="NCBI Taxonomy" id="136370"/>
    <lineage>
        <taxon>Eukaryota</taxon>
        <taxon>Fungi</taxon>
        <taxon>Dikarya</taxon>
        <taxon>Ascomycota</taxon>
        <taxon>Pezizomycotina</taxon>
        <taxon>Lecanoromycetes</taxon>
        <taxon>OSLEUM clade</taxon>
        <taxon>Umbilicariomycetidae</taxon>
        <taxon>Umbilicariales</taxon>
        <taxon>Umbilicariaceae</taxon>
        <taxon>Lasallia</taxon>
    </lineage>
</organism>
<evidence type="ECO:0000256" key="3">
    <source>
        <dbReference type="ARBA" id="ARBA00022502"/>
    </source>
</evidence>